<dbReference type="InterPro" id="IPR025841">
    <property type="entry name" value="CP_ATPgrasp_2"/>
</dbReference>
<evidence type="ECO:0000256" key="1">
    <source>
        <dbReference type="SAM" id="MobiDB-lite"/>
    </source>
</evidence>
<dbReference type="EMBL" id="JAERWK010000019">
    <property type="protein sequence ID" value="MBM9468491.1"/>
    <property type="molecule type" value="Genomic_DNA"/>
</dbReference>
<dbReference type="PIRSF" id="PIRSF005522">
    <property type="entry name" value="UCP005522"/>
    <property type="match status" value="1"/>
</dbReference>
<evidence type="ECO:0000259" key="2">
    <source>
        <dbReference type="Pfam" id="PF14403"/>
    </source>
</evidence>
<dbReference type="InterPro" id="IPR016450">
    <property type="entry name" value="UCP005522"/>
</dbReference>
<feature type="region of interest" description="Disordered" evidence="1">
    <location>
        <begin position="1"/>
        <end position="26"/>
    </location>
</feature>
<dbReference type="AlphaFoldDB" id="A0A939C083"/>
<organism evidence="3 4">
    <name type="scientific">Nakamurella leprariae</name>
    <dbReference type="NCBI Taxonomy" id="2803911"/>
    <lineage>
        <taxon>Bacteria</taxon>
        <taxon>Bacillati</taxon>
        <taxon>Actinomycetota</taxon>
        <taxon>Actinomycetes</taxon>
        <taxon>Nakamurellales</taxon>
        <taxon>Nakamurellaceae</taxon>
        <taxon>Nakamurella</taxon>
    </lineage>
</organism>
<reference evidence="3" key="1">
    <citation type="submission" date="2021-01" db="EMBL/GenBank/DDBJ databases">
        <title>YIM 132084 draft genome.</title>
        <authorList>
            <person name="An D."/>
        </authorList>
    </citation>
    <scope>NUCLEOTIDE SEQUENCE</scope>
    <source>
        <strain evidence="3">YIM 132084</strain>
    </source>
</reference>
<feature type="domain" description="Circularly permuted ATP-grasp type 2" evidence="2">
    <location>
        <begin position="94"/>
        <end position="489"/>
    </location>
</feature>
<dbReference type="PANTHER" id="PTHR34595:SF7">
    <property type="entry name" value="SLL1039 PROTEIN"/>
    <property type="match status" value="1"/>
</dbReference>
<dbReference type="Proteomes" id="UP000663792">
    <property type="component" value="Unassembled WGS sequence"/>
</dbReference>
<gene>
    <name evidence="3" type="ORF">JL106_14500</name>
</gene>
<dbReference type="Gene3D" id="3.40.50.11290">
    <property type="match status" value="1"/>
</dbReference>
<keyword evidence="4" id="KW-1185">Reference proteome</keyword>
<proteinExistence type="predicted"/>
<evidence type="ECO:0000313" key="3">
    <source>
        <dbReference type="EMBL" id="MBM9468491.1"/>
    </source>
</evidence>
<sequence length="512" mass="54850">MSRPGTSEASGNTDQQGGLAAGYGPQPLDEAVDPLGAIRPAYRQVLEVLDRLGADELAARHDRLDAERLGHGVTFPALNATGTELRSFPMDLVPRIIDADSWAFLARGATQRVRALNAFLTDVYRPTDEPPAIVAEGIVPDAWVRRSPGYLHGARDITPGGQVRATVTGLDLLTDERGDWVVLEDNLRVPSGLAYSRANRVTAAAVLPELTEVADRIGVQGPDEVGRMLHRALLDQMPIGCPRTMAQVVVLSDGPENSAWYEHQRLAELMGVPVITPADLVPDEGGGVAAMVDGAHLPIDVVYRRLGDDELVHAGRKPTAGGDTSIDPVRRRAADLLVDAARAGRVSIANAPGNGVADDKAIYAFVGPMIRFYLGEDPILRDVGTWVLADPNQYEAVRGRMHELVVKPIDGSGGQGVMIGPDLSEERVARLEAEVAAAPHRYIAQDVIRFSTHPTLIGGHLVPRHVDLRMFVLSGEDTVVAPVALTRVALESEGLLVNSSQGGGSKDTWLLR</sequence>
<name>A0A939C083_9ACTN</name>
<accession>A0A939C083</accession>
<dbReference type="RefSeq" id="WP_205261451.1">
    <property type="nucleotide sequence ID" value="NZ_JAERWK010000019.1"/>
</dbReference>
<dbReference type="SUPFAM" id="SSF56059">
    <property type="entry name" value="Glutathione synthetase ATP-binding domain-like"/>
    <property type="match status" value="1"/>
</dbReference>
<feature type="compositionally biased region" description="Polar residues" evidence="1">
    <location>
        <begin position="1"/>
        <end position="16"/>
    </location>
</feature>
<dbReference type="InterPro" id="IPR051680">
    <property type="entry name" value="ATP-dep_Glu-Cys_Ligase-2"/>
</dbReference>
<dbReference type="PANTHER" id="PTHR34595">
    <property type="entry name" value="BLR5612 PROTEIN"/>
    <property type="match status" value="1"/>
</dbReference>
<protein>
    <submittedName>
        <fullName evidence="3">Circularly permuted type 2 ATP-grasp protein</fullName>
    </submittedName>
</protein>
<dbReference type="Gene3D" id="3.30.1490.270">
    <property type="match status" value="1"/>
</dbReference>
<dbReference type="Pfam" id="PF14403">
    <property type="entry name" value="CP_ATPgrasp_2"/>
    <property type="match status" value="1"/>
</dbReference>
<evidence type="ECO:0000313" key="4">
    <source>
        <dbReference type="Proteomes" id="UP000663792"/>
    </source>
</evidence>
<comment type="caution">
    <text evidence="3">The sequence shown here is derived from an EMBL/GenBank/DDBJ whole genome shotgun (WGS) entry which is preliminary data.</text>
</comment>